<dbReference type="Pfam" id="PF01327">
    <property type="entry name" value="Pep_deformylase"/>
    <property type="match status" value="1"/>
</dbReference>
<dbReference type="CDD" id="cd00487">
    <property type="entry name" value="Pep_deformylase"/>
    <property type="match status" value="1"/>
</dbReference>
<dbReference type="HAMAP" id="MF_00163">
    <property type="entry name" value="Pep_deformylase"/>
    <property type="match status" value="1"/>
</dbReference>
<dbReference type="Gene3D" id="3.90.45.10">
    <property type="entry name" value="Peptide deformylase"/>
    <property type="match status" value="1"/>
</dbReference>
<dbReference type="OrthoDB" id="9804313at2"/>
<keyword evidence="2" id="KW-0479">Metal-binding</keyword>
<sequence>MARPGAGDHRGGARGRRHATAHGERRPVSVAHLNQTLASWSPAQLGITGDTLEVVRAPHPVLATEGATVDPLDPVMVALASDLVATMRVSPGCVGLAAPQVGIAAQMFALDVTGHPKTRTCHGVFVLCNAVVIESSRQEKGREGCMSVPDFTGDVKRATRVTVTGVLPGTTDHVTISTDAFEARALQHEIDHCNGQLFLDRVAGAHAVYPRKVYQ</sequence>
<feature type="binding site" evidence="2">
    <location>
        <position position="145"/>
    </location>
    <ligand>
        <name>Fe cation</name>
        <dbReference type="ChEBI" id="CHEBI:24875"/>
    </ligand>
</feature>
<evidence type="ECO:0000256" key="2">
    <source>
        <dbReference type="HAMAP-Rule" id="MF_00163"/>
    </source>
</evidence>
<dbReference type="PANTHER" id="PTHR10458">
    <property type="entry name" value="PEPTIDE DEFORMYLASE"/>
    <property type="match status" value="1"/>
</dbReference>
<evidence type="ECO:0000313" key="5">
    <source>
        <dbReference type="Proteomes" id="UP000293342"/>
    </source>
</evidence>
<comment type="catalytic activity">
    <reaction evidence="2">
        <text>N-terminal N-formyl-L-methionyl-[peptide] + H2O = N-terminal L-methionyl-[peptide] + formate</text>
        <dbReference type="Rhea" id="RHEA:24420"/>
        <dbReference type="Rhea" id="RHEA-COMP:10639"/>
        <dbReference type="Rhea" id="RHEA-COMP:10640"/>
        <dbReference type="ChEBI" id="CHEBI:15377"/>
        <dbReference type="ChEBI" id="CHEBI:15740"/>
        <dbReference type="ChEBI" id="CHEBI:49298"/>
        <dbReference type="ChEBI" id="CHEBI:64731"/>
        <dbReference type="EC" id="3.5.1.88"/>
    </reaction>
</comment>
<comment type="function">
    <text evidence="2">Removes the formyl group from the N-terminal Met of newly synthesized proteins. Requires at least a dipeptide for an efficient rate of reaction. N-terminal L-methionine is a prerequisite for activity but the enzyme has broad specificity at other positions.</text>
</comment>
<accession>A0A4V2M7A0</accession>
<keyword evidence="2" id="KW-0378">Hydrolase</keyword>
<comment type="similarity">
    <text evidence="1 2">Belongs to the polypeptide deformylase family.</text>
</comment>
<dbReference type="EC" id="3.5.1.88" evidence="2"/>
<dbReference type="InterPro" id="IPR036821">
    <property type="entry name" value="Peptide_deformylase_sf"/>
</dbReference>
<dbReference type="SUPFAM" id="SSF56420">
    <property type="entry name" value="Peptide deformylase"/>
    <property type="match status" value="1"/>
</dbReference>
<dbReference type="PANTHER" id="PTHR10458:SF22">
    <property type="entry name" value="PEPTIDE DEFORMYLASE"/>
    <property type="match status" value="1"/>
</dbReference>
<comment type="caution">
    <text evidence="4">The sequence shown here is derived from an EMBL/GenBank/DDBJ whole genome shotgun (WGS) entry which is preliminary data.</text>
</comment>
<dbReference type="InterPro" id="IPR023635">
    <property type="entry name" value="Peptide_deformylase"/>
</dbReference>
<dbReference type="GO" id="GO:0006412">
    <property type="term" value="P:translation"/>
    <property type="evidence" value="ECO:0007669"/>
    <property type="project" value="UniProtKB-UniRule"/>
</dbReference>
<organism evidence="4 5">
    <name type="scientific">Kribbella capetownensis</name>
    <dbReference type="NCBI Taxonomy" id="1572659"/>
    <lineage>
        <taxon>Bacteria</taxon>
        <taxon>Bacillati</taxon>
        <taxon>Actinomycetota</taxon>
        <taxon>Actinomycetes</taxon>
        <taxon>Propionibacteriales</taxon>
        <taxon>Kribbellaceae</taxon>
        <taxon>Kribbella</taxon>
    </lineage>
</organism>
<comment type="cofactor">
    <cofactor evidence="2">
        <name>Fe(2+)</name>
        <dbReference type="ChEBI" id="CHEBI:29033"/>
    </cofactor>
    <text evidence="2">Binds 1 Fe(2+) ion.</text>
</comment>
<evidence type="ECO:0000256" key="1">
    <source>
        <dbReference type="ARBA" id="ARBA00010759"/>
    </source>
</evidence>
<reference evidence="4 5" key="1">
    <citation type="submission" date="2019-02" db="EMBL/GenBank/DDBJ databases">
        <title>Kribbella capetownensis sp. nov. and Kribbella speibonae sp. nov., isolated from soil.</title>
        <authorList>
            <person name="Curtis S.M."/>
            <person name="Norton I."/>
            <person name="Everest G.J."/>
            <person name="Meyers P.R."/>
        </authorList>
    </citation>
    <scope>NUCLEOTIDE SEQUENCE [LARGE SCALE GENOMIC DNA]</scope>
    <source>
        <strain evidence="4 5">YM53</strain>
    </source>
</reference>
<dbReference type="AlphaFoldDB" id="A0A4V2M7A0"/>
<feature type="binding site" evidence="2">
    <location>
        <position position="192"/>
    </location>
    <ligand>
        <name>Fe cation</name>
        <dbReference type="ChEBI" id="CHEBI:24875"/>
    </ligand>
</feature>
<dbReference type="EMBL" id="SJKD01000006">
    <property type="protein sequence ID" value="TCC46842.1"/>
    <property type="molecule type" value="Genomic_DNA"/>
</dbReference>
<name>A0A4V2M7A0_9ACTN</name>
<keyword evidence="2" id="KW-0408">Iron</keyword>
<dbReference type="PRINTS" id="PR01576">
    <property type="entry name" value="PDEFORMYLASE"/>
</dbReference>
<feature type="compositionally biased region" description="Basic and acidic residues" evidence="3">
    <location>
        <begin position="1"/>
        <end position="11"/>
    </location>
</feature>
<dbReference type="Proteomes" id="UP000293342">
    <property type="component" value="Unassembled WGS sequence"/>
</dbReference>
<feature type="region of interest" description="Disordered" evidence="3">
    <location>
        <begin position="1"/>
        <end position="26"/>
    </location>
</feature>
<dbReference type="GO" id="GO:0042586">
    <property type="term" value="F:peptide deformylase activity"/>
    <property type="evidence" value="ECO:0007669"/>
    <property type="project" value="UniProtKB-UniRule"/>
</dbReference>
<keyword evidence="2" id="KW-0648">Protein biosynthesis</keyword>
<keyword evidence="5" id="KW-1185">Reference proteome</keyword>
<protein>
    <recommendedName>
        <fullName evidence="2">Peptide deformylase</fullName>
        <shortName evidence="2">PDF</shortName>
        <ecNumber evidence="2">3.5.1.88</ecNumber>
    </recommendedName>
    <alternativeName>
        <fullName evidence="2">Polypeptide deformylase</fullName>
    </alternativeName>
</protein>
<evidence type="ECO:0000313" key="4">
    <source>
        <dbReference type="EMBL" id="TCC46842.1"/>
    </source>
</evidence>
<gene>
    <name evidence="2" type="primary">def</name>
    <name evidence="4" type="ORF">E0H75_27790</name>
</gene>
<dbReference type="GO" id="GO:0046872">
    <property type="term" value="F:metal ion binding"/>
    <property type="evidence" value="ECO:0007669"/>
    <property type="project" value="UniProtKB-KW"/>
</dbReference>
<proteinExistence type="inferred from homology"/>
<evidence type="ECO:0000256" key="3">
    <source>
        <dbReference type="SAM" id="MobiDB-lite"/>
    </source>
</evidence>
<feature type="binding site" evidence="2">
    <location>
        <position position="188"/>
    </location>
    <ligand>
        <name>Fe cation</name>
        <dbReference type="ChEBI" id="CHEBI:24875"/>
    </ligand>
</feature>
<feature type="active site" evidence="2">
    <location>
        <position position="189"/>
    </location>
</feature>